<evidence type="ECO:0000256" key="15">
    <source>
        <dbReference type="ARBA" id="ARBA00023274"/>
    </source>
</evidence>
<keyword evidence="10 16" id="KW-0175">Coiled coil</keyword>
<evidence type="ECO:0000259" key="17">
    <source>
        <dbReference type="Pfam" id="PF01248"/>
    </source>
</evidence>
<comment type="similarity">
    <text evidence="4">Belongs to the dynein heavy chain family.</text>
</comment>
<sequence length="829" mass="93285">MPETKEAKKARLMEMAQQKKDGQEVKSKKPQVVKYGLNHITTLVENKQAKLVVIAHDVDPIELVCWLPALCRKKDVPYCIIKGKSRLGQLVHKKAVSCVALTSVTKEDQKDLETLASNFKAQFNDNAEVRRRWGGGVMGIKSQHITASRERAVQVEQAKKLGMKRLGDVLGVVAAAQHELDIVTHGEADFYLTAKGSSRIMVVYALPLVGAFVRNGARAAAHSHVFPVFDEVTTLSNKMLKGQQDEAEESCRGASEFAPSVELVQVGRAQRSPRGSKKRRHLAAGPQRVALVPRSKGRVPSHLTQCGRTGLDFLDGTRCLIIENVENEVASLSVHFGLCQDPMLDPVLEKAVVKKAFPKICLFDRSAVLMRFVIRVGDQNMDYDPAFCLYMTSRPRGGCVAYAGLTFSAETVIRDEMQRMTDSHTNAIHNLEHPRLPKHLDSVIDFTVTLKGTKPSHEKGHGISKLQVLPSELKCFTIREQRVLEETLAALKDCHLFTPLKDDTELIEVLANTKAKAKEVEGKLAEARERTLEIDEKREQFRPVATRGSIMYFNMTDMILVSNPITLQPSGWMYNCSLDQFLQQFDYSIRNSEKCQPTSKRVDKIISHLTYQAYRYMNRGLFERDKMMFKLMVTLRIMTVGGSLTANDVTVFLKAGSALDKNVERPCPFRWMSDKVWLNAIQLSRHGFGREQTVLFRDLTDLLQRNEVGWRKWFDENEPESCPVPEYEDRIAMDRTVGPAFVGLVLVRALREDRTGIACAQFITSQLGHRFTSPVSDTINDIFQESEARKPVLYLLSAGTDPTSMIDELAKKKKKFPTDKVSMGEGQEK</sequence>
<comment type="subcellular location">
    <subcellularLocation>
        <location evidence="1">Cell projection</location>
        <location evidence="1">Cilium</location>
    </subcellularLocation>
    <subcellularLocation>
        <location evidence="2">Cytoplasm</location>
        <location evidence="2">Cytoskeleton</location>
    </subcellularLocation>
</comment>
<dbReference type="GO" id="GO:0051959">
    <property type="term" value="F:dynein light intermediate chain binding"/>
    <property type="evidence" value="ECO:0007669"/>
    <property type="project" value="InterPro"/>
</dbReference>
<keyword evidence="8" id="KW-0067">ATP-binding</keyword>
<evidence type="ECO:0000256" key="2">
    <source>
        <dbReference type="ARBA" id="ARBA00004245"/>
    </source>
</evidence>
<comment type="similarity">
    <text evidence="3">Belongs to the eukaryotic ribosomal protein eL8 family.</text>
</comment>
<keyword evidence="14" id="KW-0966">Cell projection</keyword>
<dbReference type="PRINTS" id="PR00881">
    <property type="entry name" value="L7ARS6FAMILY"/>
</dbReference>
<dbReference type="Gene3D" id="6.10.140.1060">
    <property type="match status" value="1"/>
</dbReference>
<evidence type="ECO:0000256" key="13">
    <source>
        <dbReference type="ARBA" id="ARBA00023212"/>
    </source>
</evidence>
<dbReference type="SUPFAM" id="SSF55315">
    <property type="entry name" value="L30e-like"/>
    <property type="match status" value="1"/>
</dbReference>
<dbReference type="EMBL" id="CAJNNV010026021">
    <property type="protein sequence ID" value="CAE8616970.1"/>
    <property type="molecule type" value="Genomic_DNA"/>
</dbReference>
<dbReference type="OrthoDB" id="424310at2759"/>
<reference evidence="18" key="1">
    <citation type="submission" date="2021-02" db="EMBL/GenBank/DDBJ databases">
        <authorList>
            <person name="Dougan E. K."/>
            <person name="Rhodes N."/>
            <person name="Thang M."/>
            <person name="Chan C."/>
        </authorList>
    </citation>
    <scope>NUCLEOTIDE SEQUENCE</scope>
</reference>
<dbReference type="Gene3D" id="3.30.1330.30">
    <property type="match status" value="1"/>
</dbReference>
<dbReference type="GO" id="GO:0045505">
    <property type="term" value="F:dynein intermediate chain binding"/>
    <property type="evidence" value="ECO:0007669"/>
    <property type="project" value="InterPro"/>
</dbReference>
<name>A0A813FTW0_POLGL</name>
<dbReference type="FunFam" id="1.10.8.1220:FF:000001">
    <property type="entry name" value="Dynein axonemal heavy chain 5"/>
    <property type="match status" value="1"/>
</dbReference>
<evidence type="ECO:0000256" key="7">
    <source>
        <dbReference type="ARBA" id="ARBA00022741"/>
    </source>
</evidence>
<evidence type="ECO:0000256" key="5">
    <source>
        <dbReference type="ARBA" id="ARBA00022490"/>
    </source>
</evidence>
<dbReference type="InterPro" id="IPR004038">
    <property type="entry name" value="Ribosomal_eL8/eL30/eS12/Gad45"/>
</dbReference>
<evidence type="ECO:0000256" key="4">
    <source>
        <dbReference type="ARBA" id="ARBA00008887"/>
    </source>
</evidence>
<dbReference type="InterPro" id="IPR029064">
    <property type="entry name" value="Ribosomal_eL30-like_sf"/>
</dbReference>
<dbReference type="GO" id="GO:0005858">
    <property type="term" value="C:axonemal dynein complex"/>
    <property type="evidence" value="ECO:0007669"/>
    <property type="project" value="TreeGrafter"/>
</dbReference>
<evidence type="ECO:0000313" key="18">
    <source>
        <dbReference type="EMBL" id="CAE8616970.1"/>
    </source>
</evidence>
<evidence type="ECO:0000256" key="12">
    <source>
        <dbReference type="ARBA" id="ARBA00023175"/>
    </source>
</evidence>
<feature type="coiled-coil region" evidence="16">
    <location>
        <begin position="510"/>
        <end position="537"/>
    </location>
</feature>
<protein>
    <recommendedName>
        <fullName evidence="17">Ribosomal protein eL8/eL30/eS12/Gadd45 domain-containing protein</fullName>
    </recommendedName>
</protein>
<dbReference type="InterPro" id="IPR018492">
    <property type="entry name" value="Ribosomal_eL8/Nhp2"/>
</dbReference>
<dbReference type="InterPro" id="IPR001921">
    <property type="entry name" value="Ribosomal_eL8_euk"/>
</dbReference>
<dbReference type="GO" id="GO:0042254">
    <property type="term" value="P:ribosome biogenesis"/>
    <property type="evidence" value="ECO:0007669"/>
    <property type="project" value="InterPro"/>
</dbReference>
<dbReference type="PRINTS" id="PR00882">
    <property type="entry name" value="RIBOSOMALL7A"/>
</dbReference>
<keyword evidence="9" id="KW-0243">Dynein</keyword>
<evidence type="ECO:0000256" key="11">
    <source>
        <dbReference type="ARBA" id="ARBA00023069"/>
    </source>
</evidence>
<evidence type="ECO:0000313" key="19">
    <source>
        <dbReference type="Proteomes" id="UP000654075"/>
    </source>
</evidence>
<dbReference type="Gene3D" id="3.40.50.300">
    <property type="entry name" value="P-loop containing nucleotide triphosphate hydrolases"/>
    <property type="match status" value="2"/>
</dbReference>
<dbReference type="InterPro" id="IPR026983">
    <property type="entry name" value="DHC"/>
</dbReference>
<keyword evidence="6" id="KW-0493">Microtubule</keyword>
<dbReference type="AlphaFoldDB" id="A0A813FTW0"/>
<dbReference type="Gene3D" id="1.10.8.1220">
    <property type="match status" value="1"/>
</dbReference>
<proteinExistence type="inferred from homology"/>
<dbReference type="InterPro" id="IPR004037">
    <property type="entry name" value="Ribosomal_eL8-like_CS"/>
</dbReference>
<evidence type="ECO:0000256" key="10">
    <source>
        <dbReference type="ARBA" id="ARBA00023054"/>
    </source>
</evidence>
<dbReference type="Pfam" id="PF01248">
    <property type="entry name" value="Ribosomal_L7Ae"/>
    <property type="match status" value="1"/>
</dbReference>
<keyword evidence="13" id="KW-0206">Cytoskeleton</keyword>
<dbReference type="GO" id="GO:0005524">
    <property type="term" value="F:ATP binding"/>
    <property type="evidence" value="ECO:0007669"/>
    <property type="project" value="UniProtKB-KW"/>
</dbReference>
<evidence type="ECO:0000256" key="6">
    <source>
        <dbReference type="ARBA" id="ARBA00022701"/>
    </source>
</evidence>
<dbReference type="GO" id="GO:0007018">
    <property type="term" value="P:microtubule-based movement"/>
    <property type="evidence" value="ECO:0007669"/>
    <property type="project" value="InterPro"/>
</dbReference>
<dbReference type="PANTHER" id="PTHR46532">
    <property type="entry name" value="MALE FERTILITY FACTOR KL5"/>
    <property type="match status" value="1"/>
</dbReference>
<dbReference type="GO" id="GO:1990904">
    <property type="term" value="C:ribonucleoprotein complex"/>
    <property type="evidence" value="ECO:0007669"/>
    <property type="project" value="UniProtKB-KW"/>
</dbReference>
<evidence type="ECO:0000256" key="16">
    <source>
        <dbReference type="SAM" id="Coils"/>
    </source>
</evidence>
<feature type="non-terminal residue" evidence="18">
    <location>
        <position position="1"/>
    </location>
</feature>
<dbReference type="PROSITE" id="PS01082">
    <property type="entry name" value="RIBOSOMAL_L7AE"/>
    <property type="match status" value="1"/>
</dbReference>
<gene>
    <name evidence="18" type="ORF">PGLA1383_LOCUS34637</name>
</gene>
<keyword evidence="7" id="KW-0547">Nucleotide-binding</keyword>
<evidence type="ECO:0000256" key="14">
    <source>
        <dbReference type="ARBA" id="ARBA00023273"/>
    </source>
</evidence>
<evidence type="ECO:0000256" key="8">
    <source>
        <dbReference type="ARBA" id="ARBA00022840"/>
    </source>
</evidence>
<dbReference type="PANTHER" id="PTHR46532:SF4">
    <property type="entry name" value="AAA+ ATPASE DOMAIN-CONTAINING PROTEIN"/>
    <property type="match status" value="1"/>
</dbReference>
<feature type="domain" description="Ribosomal protein eL8/eL30/eS12/Gadd45" evidence="17">
    <location>
        <begin position="26"/>
        <end position="112"/>
    </location>
</feature>
<dbReference type="Proteomes" id="UP000654075">
    <property type="component" value="Unassembled WGS sequence"/>
</dbReference>
<comment type="caution">
    <text evidence="18">The sequence shown here is derived from an EMBL/GenBank/DDBJ whole genome shotgun (WGS) entry which is preliminary data.</text>
</comment>
<keyword evidence="12" id="KW-0505">Motor protein</keyword>
<keyword evidence="15" id="KW-0687">Ribonucleoprotein</keyword>
<organism evidence="18 19">
    <name type="scientific">Polarella glacialis</name>
    <name type="common">Dinoflagellate</name>
    <dbReference type="NCBI Taxonomy" id="89957"/>
    <lineage>
        <taxon>Eukaryota</taxon>
        <taxon>Sar</taxon>
        <taxon>Alveolata</taxon>
        <taxon>Dinophyceae</taxon>
        <taxon>Suessiales</taxon>
        <taxon>Suessiaceae</taxon>
        <taxon>Polarella</taxon>
    </lineage>
</organism>
<evidence type="ECO:0000256" key="1">
    <source>
        <dbReference type="ARBA" id="ARBA00004138"/>
    </source>
</evidence>
<keyword evidence="11" id="KW-0969">Cilium</keyword>
<accession>A0A813FTW0</accession>
<keyword evidence="5" id="KW-0963">Cytoplasm</keyword>
<dbReference type="GO" id="GO:0005874">
    <property type="term" value="C:microtubule"/>
    <property type="evidence" value="ECO:0007669"/>
    <property type="project" value="UniProtKB-KW"/>
</dbReference>
<dbReference type="InterPro" id="IPR027417">
    <property type="entry name" value="P-loop_NTPase"/>
</dbReference>
<keyword evidence="19" id="KW-1185">Reference proteome</keyword>
<evidence type="ECO:0000256" key="3">
    <source>
        <dbReference type="ARBA" id="ARBA00007337"/>
    </source>
</evidence>
<evidence type="ECO:0000256" key="9">
    <source>
        <dbReference type="ARBA" id="ARBA00023017"/>
    </source>
</evidence>